<dbReference type="SUPFAM" id="SSF53187">
    <property type="entry name" value="Zn-dependent exopeptidases"/>
    <property type="match status" value="1"/>
</dbReference>
<evidence type="ECO:0000256" key="2">
    <source>
        <dbReference type="ARBA" id="ARBA00022438"/>
    </source>
</evidence>
<dbReference type="GO" id="GO:0005737">
    <property type="term" value="C:cytoplasm"/>
    <property type="evidence" value="ECO:0007669"/>
    <property type="project" value="InterPro"/>
</dbReference>
<keyword evidence="2" id="KW-0031">Aminopeptidase</keyword>
<dbReference type="EMBL" id="JAAAHW010006357">
    <property type="protein sequence ID" value="KAF9962767.1"/>
    <property type="molecule type" value="Genomic_DNA"/>
</dbReference>
<reference evidence="6" key="1">
    <citation type="journal article" date="2020" name="Fungal Divers.">
        <title>Resolving the Mortierellaceae phylogeny through synthesis of multi-gene phylogenetics and phylogenomics.</title>
        <authorList>
            <person name="Vandepol N."/>
            <person name="Liber J."/>
            <person name="Desiro A."/>
            <person name="Na H."/>
            <person name="Kennedy M."/>
            <person name="Barry K."/>
            <person name="Grigoriev I.V."/>
            <person name="Miller A.N."/>
            <person name="O'Donnell K."/>
            <person name="Stajich J.E."/>
            <person name="Bonito G."/>
        </authorList>
    </citation>
    <scope>NUCLEOTIDE SEQUENCE</scope>
    <source>
        <strain evidence="6">MES-2147</strain>
    </source>
</reference>
<evidence type="ECO:0000313" key="7">
    <source>
        <dbReference type="Proteomes" id="UP000749646"/>
    </source>
</evidence>
<comment type="similarity">
    <text evidence="1">Belongs to the peptidase M17 family.</text>
</comment>
<accession>A0A9P6M2C6</accession>
<gene>
    <name evidence="6" type="ORF">BGZ65_008052</name>
</gene>
<evidence type="ECO:0000256" key="3">
    <source>
        <dbReference type="ARBA" id="ARBA00022670"/>
    </source>
</evidence>
<name>A0A9P6M2C6_9FUNG</name>
<keyword evidence="7" id="KW-1185">Reference proteome</keyword>
<sequence length="536" mass="57937">MFPLPTIVNATAADLVSTSQEFDAVIAVYPSVNQELFSAFGSLSAHSVIDKDFGSTLALVPDQKVAGGRLILAPTGSLHKDSDDVRKFQEITKAAIKRARSAGAVAPVLHFPMKIEDNNEDYSRYVEVSILGALSACFDPIDVREHYEKIGKDNYSIQKIGVVAHGVDVTPKRIAFVEAVEIGRRVAKDLGSPNCERMTPIKFTEYVENCFKSKPDIKLTVIKDIDVIEKEYPLLHAVARCSLSVPRHFPRVVKLEYESDDPSKVKEHLYFVGKGVTYDTGGADVKAGGIMRGMSRDKCGAAAVAGFMATVAELKPKHVNVTAILGLVRNSIGSNSYVSDEVIYSRAGLRVLVGNTDAEGRMVMTDPLSECRERVLADRKAGVNIPVRFFTVATLTGHAVRAYGPYGICLDNGPARKAGISNRIQAGGHIFGDPFEISTLRREDYAYVTPGSVAEDVVQANDKASSATPRGHQYPMAFMAIASGLSNHGLDKEKKDQIAYTHVDIAGSAEEFSSVGFSLCEVTGNPVPAFAATFLL</sequence>
<dbReference type="OrthoDB" id="412814at2759"/>
<dbReference type="InterPro" id="IPR000819">
    <property type="entry name" value="Peptidase_M17_C"/>
</dbReference>
<organism evidence="6 7">
    <name type="scientific">Modicella reniformis</name>
    <dbReference type="NCBI Taxonomy" id="1440133"/>
    <lineage>
        <taxon>Eukaryota</taxon>
        <taxon>Fungi</taxon>
        <taxon>Fungi incertae sedis</taxon>
        <taxon>Mucoromycota</taxon>
        <taxon>Mortierellomycotina</taxon>
        <taxon>Mortierellomycetes</taxon>
        <taxon>Mortierellales</taxon>
        <taxon>Mortierellaceae</taxon>
        <taxon>Modicella</taxon>
    </lineage>
</organism>
<keyword evidence="3" id="KW-0645">Protease</keyword>
<proteinExistence type="inferred from homology"/>
<dbReference type="PANTHER" id="PTHR11963:SF48">
    <property type="entry name" value="DIPEPTIDASE B, ISOFORM A"/>
    <property type="match status" value="1"/>
</dbReference>
<keyword evidence="4" id="KW-0378">Hydrolase</keyword>
<evidence type="ECO:0000259" key="5">
    <source>
        <dbReference type="PROSITE" id="PS00631"/>
    </source>
</evidence>
<feature type="domain" description="Cytosol aminopeptidase" evidence="5">
    <location>
        <begin position="355"/>
        <end position="362"/>
    </location>
</feature>
<dbReference type="InterPro" id="IPR011356">
    <property type="entry name" value="Leucine_aapep/pepB"/>
</dbReference>
<evidence type="ECO:0000313" key="6">
    <source>
        <dbReference type="EMBL" id="KAF9962767.1"/>
    </source>
</evidence>
<dbReference type="PRINTS" id="PR00481">
    <property type="entry name" value="LAMNOPPTDASE"/>
</dbReference>
<evidence type="ECO:0000256" key="1">
    <source>
        <dbReference type="ARBA" id="ARBA00009528"/>
    </source>
</evidence>
<dbReference type="AlphaFoldDB" id="A0A9P6M2C6"/>
<dbReference type="PROSITE" id="PS00631">
    <property type="entry name" value="CYTOSOL_AP"/>
    <property type="match status" value="1"/>
</dbReference>
<protein>
    <recommendedName>
        <fullName evidence="5">Cytosol aminopeptidase domain-containing protein</fullName>
    </recommendedName>
</protein>
<dbReference type="GO" id="GO:0030145">
    <property type="term" value="F:manganese ion binding"/>
    <property type="evidence" value="ECO:0007669"/>
    <property type="project" value="InterPro"/>
</dbReference>
<dbReference type="Pfam" id="PF00883">
    <property type="entry name" value="Peptidase_M17"/>
    <property type="match status" value="1"/>
</dbReference>
<dbReference type="PANTHER" id="PTHR11963">
    <property type="entry name" value="LEUCINE AMINOPEPTIDASE-RELATED"/>
    <property type="match status" value="1"/>
</dbReference>
<dbReference type="Gene3D" id="3.40.630.10">
    <property type="entry name" value="Zn peptidases"/>
    <property type="match status" value="1"/>
</dbReference>
<dbReference type="GO" id="GO:0006508">
    <property type="term" value="P:proteolysis"/>
    <property type="evidence" value="ECO:0007669"/>
    <property type="project" value="UniProtKB-KW"/>
</dbReference>
<evidence type="ECO:0000256" key="4">
    <source>
        <dbReference type="ARBA" id="ARBA00022801"/>
    </source>
</evidence>
<dbReference type="GO" id="GO:0070006">
    <property type="term" value="F:metalloaminopeptidase activity"/>
    <property type="evidence" value="ECO:0007669"/>
    <property type="project" value="InterPro"/>
</dbReference>
<comment type="caution">
    <text evidence="6">The sequence shown here is derived from an EMBL/GenBank/DDBJ whole genome shotgun (WGS) entry which is preliminary data.</text>
</comment>
<dbReference type="Proteomes" id="UP000749646">
    <property type="component" value="Unassembled WGS sequence"/>
</dbReference>